<dbReference type="EMBL" id="CP059659">
    <property type="protein sequence ID" value="QRW17034.1"/>
    <property type="molecule type" value="Genomic_DNA"/>
</dbReference>
<evidence type="ECO:0000256" key="6">
    <source>
        <dbReference type="SAM" id="Coils"/>
    </source>
</evidence>
<dbReference type="GO" id="GO:0005815">
    <property type="term" value="C:microtubule organizing center"/>
    <property type="evidence" value="ECO:0007669"/>
    <property type="project" value="UniProtKB-SubCell"/>
</dbReference>
<dbReference type="Proteomes" id="UP000650533">
    <property type="component" value="Chromosome 2"/>
</dbReference>
<reference evidence="9" key="1">
    <citation type="submission" date="2020-05" db="EMBL/GenBank/DDBJ databases">
        <title>Evolutionary and genomic comparisons of hybrid uninucleate and nonhybrid Rhizoctonia fungi.</title>
        <authorList>
            <person name="Li C."/>
            <person name="Chen X."/>
        </authorList>
    </citation>
    <scope>NUCLEOTIDE SEQUENCE</scope>
    <source>
        <strain evidence="9">AG-1 IA</strain>
    </source>
</reference>
<keyword evidence="4 6" id="KW-0175">Coiled coil</keyword>
<feature type="region of interest" description="Disordered" evidence="7">
    <location>
        <begin position="738"/>
        <end position="761"/>
    </location>
</feature>
<keyword evidence="3" id="KW-0597">Phosphoprotein</keyword>
<evidence type="ECO:0000256" key="4">
    <source>
        <dbReference type="ARBA" id="ARBA00023054"/>
    </source>
</evidence>
<evidence type="ECO:0000313" key="10">
    <source>
        <dbReference type="Proteomes" id="UP000650533"/>
    </source>
</evidence>
<evidence type="ECO:0000256" key="3">
    <source>
        <dbReference type="ARBA" id="ARBA00022553"/>
    </source>
</evidence>
<comment type="subcellular location">
    <subcellularLocation>
        <location evidence="1">Cytoplasm</location>
        <location evidence="1">Cytoskeleton</location>
        <location evidence="1">Microtubule organizing center</location>
    </subcellularLocation>
</comment>
<protein>
    <submittedName>
        <fullName evidence="9">Centrosomal targeting protein</fullName>
    </submittedName>
</protein>
<evidence type="ECO:0000256" key="2">
    <source>
        <dbReference type="ARBA" id="ARBA00022490"/>
    </source>
</evidence>
<dbReference type="AlphaFoldDB" id="A0A8H8SSY4"/>
<feature type="domain" description="Pericentrin/AKAP-450 centrosomal targeting" evidence="8">
    <location>
        <begin position="820"/>
        <end position="893"/>
    </location>
</feature>
<evidence type="ECO:0000256" key="5">
    <source>
        <dbReference type="ARBA" id="ARBA00023212"/>
    </source>
</evidence>
<keyword evidence="5" id="KW-0206">Cytoskeleton</keyword>
<proteinExistence type="predicted"/>
<sequence length="921" mass="105889">MRVELEAAQEDATAAREEVVKVTDQCNAQMADLETDVQKVIQKLEDRLNEREAEAAQLRERLIDRSRDVYHEHAEELELERQHASKLEAEVTQLTGELAIANGESRNLKAELRDLKAALRTEQAGAIERIQTLETENAEWAKKARELEQEIDELDTFAHERDVLVRERDAALNDKSRILRERDTAIRERDELLEDQDELMREGGGSEGEADARIVEDAEQLKSLQGKVTSLERERADLLVNRSVRGRSSTEDRIPLHEHEALVSELEAQLDDAHREIQLEKEKDVLLERVQNMRSNNSAGGSDTTGRLTPSGSLGSLALNRLAAMNLRTPKTPGAALKEPSWMNQTTMHALGDADALAARLIEVDAQLVEANESIDKKLDKLEAAGAETINLTKNLYLSKEKITSLERELARLERREERLLKKLQRCRCTKCHMRFDASAVAQWAEVTSHSVDDLATEPPTPETKTTRNLQSALANANSELEKMRSEWQKIGQEKAALLEAGRQEVQLARQAEADMKRKLEDERKRVVEAAKGIKDEKEREKVLADMELEKAKTAIAQLEEDLCAERGKLRSLAAEHSRVTRDKTDVLARLERTNQDMDVVKAQLERFKNNNKELEKELRSNSIAETKARHLEARLHENNLQIDTLRSEREILTRDHEQLKKRFAEITERAEVLRQRNAESQSEHEKRQHKLDMQVTEIENLRILLAEREAGMKTWRLLCKQRASEAERLGTDIEHLKLERADDNGNEKERQKRAREQAQTQMKALNDQLQSAKDAAMQLHERLKDHGAALSPAEVEKLKAMHNKECKGLVQQIGYLRSKFHRESEMREHMGWQKLYLMKILGVYAESEPNIERALARQGFPHEQPTKPKRTLRSVGYLVWWMVRVKRLAEEWREAKKSRPAMRAALEDVRRRRPKSRTRT</sequence>
<organism evidence="9 10">
    <name type="scientific">Rhizoctonia solani</name>
    <dbReference type="NCBI Taxonomy" id="456999"/>
    <lineage>
        <taxon>Eukaryota</taxon>
        <taxon>Fungi</taxon>
        <taxon>Dikarya</taxon>
        <taxon>Basidiomycota</taxon>
        <taxon>Agaricomycotina</taxon>
        <taxon>Agaricomycetes</taxon>
        <taxon>Cantharellales</taxon>
        <taxon>Ceratobasidiaceae</taxon>
        <taxon>Rhizoctonia</taxon>
    </lineage>
</organism>
<feature type="coiled-coil region" evidence="6">
    <location>
        <begin position="368"/>
        <end position="430"/>
    </location>
</feature>
<feature type="coiled-coil region" evidence="6">
    <location>
        <begin position="5"/>
        <end position="157"/>
    </location>
</feature>
<evidence type="ECO:0000313" key="9">
    <source>
        <dbReference type="EMBL" id="QRW17034.1"/>
    </source>
</evidence>
<evidence type="ECO:0000256" key="7">
    <source>
        <dbReference type="SAM" id="MobiDB-lite"/>
    </source>
</evidence>
<feature type="coiled-coil region" evidence="6">
    <location>
        <begin position="591"/>
        <end position="684"/>
    </location>
</feature>
<evidence type="ECO:0000256" key="1">
    <source>
        <dbReference type="ARBA" id="ARBA00004267"/>
    </source>
</evidence>
<gene>
    <name evidence="9" type="ORF">RhiXN_05036</name>
</gene>
<evidence type="ECO:0000259" key="8">
    <source>
        <dbReference type="Pfam" id="PF10495"/>
    </source>
</evidence>
<accession>A0A8H8SSY4</accession>
<dbReference type="GeneID" id="67027315"/>
<dbReference type="RefSeq" id="XP_043177271.1">
    <property type="nucleotide sequence ID" value="XM_043324852.1"/>
</dbReference>
<keyword evidence="2" id="KW-0963">Cytoplasm</keyword>
<feature type="compositionally biased region" description="Basic and acidic residues" evidence="7">
    <location>
        <begin position="738"/>
        <end position="757"/>
    </location>
</feature>
<feature type="region of interest" description="Disordered" evidence="7">
    <location>
        <begin position="897"/>
        <end position="921"/>
    </location>
</feature>
<dbReference type="KEGG" id="rsx:RhiXN_05036"/>
<feature type="region of interest" description="Disordered" evidence="7">
    <location>
        <begin position="294"/>
        <end position="313"/>
    </location>
</feature>
<feature type="compositionally biased region" description="Basic residues" evidence="7">
    <location>
        <begin position="912"/>
        <end position="921"/>
    </location>
</feature>
<dbReference type="GO" id="GO:0005737">
    <property type="term" value="C:cytoplasm"/>
    <property type="evidence" value="ECO:0007669"/>
    <property type="project" value="UniProtKB-ARBA"/>
</dbReference>
<feature type="coiled-coil region" evidence="6">
    <location>
        <begin position="467"/>
        <end position="562"/>
    </location>
</feature>
<dbReference type="InterPro" id="IPR019528">
    <property type="entry name" value="PACT_domain"/>
</dbReference>
<dbReference type="Pfam" id="PF10495">
    <property type="entry name" value="PACT_coil_coil"/>
    <property type="match status" value="1"/>
</dbReference>
<name>A0A8H8SSY4_9AGAM</name>